<name>A0A640T181_9ACTN</name>
<evidence type="ECO:0000256" key="1">
    <source>
        <dbReference type="SAM" id="MobiDB-lite"/>
    </source>
</evidence>
<reference evidence="2 3" key="1">
    <citation type="submission" date="2019-12" db="EMBL/GenBank/DDBJ databases">
        <title>Whole genome shotgun sequence of Streptomyces hygroscopicus subsp. glebosus NBRC 13786.</title>
        <authorList>
            <person name="Ichikawa N."/>
            <person name="Kimura A."/>
            <person name="Kitahashi Y."/>
            <person name="Komaki H."/>
            <person name="Tamura T."/>
        </authorList>
    </citation>
    <scope>NUCLEOTIDE SEQUENCE [LARGE SCALE GENOMIC DNA]</scope>
    <source>
        <strain evidence="2 3">NBRC 13786</strain>
    </source>
</reference>
<protein>
    <submittedName>
        <fullName evidence="2">Uncharacterized protein</fullName>
    </submittedName>
</protein>
<dbReference type="EMBL" id="BLIO01000001">
    <property type="protein sequence ID" value="GFE16812.1"/>
    <property type="molecule type" value="Genomic_DNA"/>
</dbReference>
<gene>
    <name evidence="2" type="ORF">Sgleb_48590</name>
</gene>
<keyword evidence="3" id="KW-1185">Reference proteome</keyword>
<evidence type="ECO:0000313" key="2">
    <source>
        <dbReference type="EMBL" id="GFE16812.1"/>
    </source>
</evidence>
<dbReference type="AlphaFoldDB" id="A0A640T181"/>
<proteinExistence type="predicted"/>
<feature type="region of interest" description="Disordered" evidence="1">
    <location>
        <begin position="1"/>
        <end position="71"/>
    </location>
</feature>
<feature type="compositionally biased region" description="Gly residues" evidence="1">
    <location>
        <begin position="13"/>
        <end position="25"/>
    </location>
</feature>
<comment type="caution">
    <text evidence="2">The sequence shown here is derived from an EMBL/GenBank/DDBJ whole genome shotgun (WGS) entry which is preliminary data.</text>
</comment>
<sequence length="89" mass="8817">MWGEGEGWEEWGGVHGVGPFGGTGVGAATRWLGGGRDGPVGVDGRDPGEGGGGGRPPHRYSAGRSMSSTATCSPVVWARTPASHTAAAA</sequence>
<evidence type="ECO:0000313" key="3">
    <source>
        <dbReference type="Proteomes" id="UP000430079"/>
    </source>
</evidence>
<accession>A0A640T181</accession>
<dbReference type="Proteomes" id="UP000430079">
    <property type="component" value="Unassembled WGS sequence"/>
</dbReference>
<organism evidence="2 3">
    <name type="scientific">Streptomyces glebosus</name>
    <dbReference type="NCBI Taxonomy" id="249580"/>
    <lineage>
        <taxon>Bacteria</taxon>
        <taxon>Bacillati</taxon>
        <taxon>Actinomycetota</taxon>
        <taxon>Actinomycetes</taxon>
        <taxon>Kitasatosporales</taxon>
        <taxon>Streptomycetaceae</taxon>
        <taxon>Streptomyces</taxon>
    </lineage>
</organism>